<sequence>MRNLNGRFLILVGEGMLEWSEAASPLQFVGSVELHEQRVITRQQLRVEVQFLCLMSVSP</sequence>
<protein>
    <submittedName>
        <fullName evidence="1">Uncharacterized protein</fullName>
    </submittedName>
</protein>
<keyword evidence="2" id="KW-1185">Reference proteome</keyword>
<evidence type="ECO:0000313" key="2">
    <source>
        <dbReference type="Proteomes" id="UP000232891"/>
    </source>
</evidence>
<comment type="caution">
    <text evidence="1">The sequence shown here is derived from an EMBL/GenBank/DDBJ whole genome shotgun (WGS) entry which is preliminary data.</text>
</comment>
<dbReference type="Proteomes" id="UP000232891">
    <property type="component" value="Unassembled WGS sequence"/>
</dbReference>
<organism evidence="1 2">
    <name type="scientific">Pseudomonas tolaasii NCPPB 2192</name>
    <dbReference type="NCBI Taxonomy" id="564423"/>
    <lineage>
        <taxon>Bacteria</taxon>
        <taxon>Pseudomonadati</taxon>
        <taxon>Pseudomonadota</taxon>
        <taxon>Gammaproteobacteria</taxon>
        <taxon>Pseudomonadales</taxon>
        <taxon>Pseudomonadaceae</taxon>
        <taxon>Pseudomonas</taxon>
    </lineage>
</organism>
<accession>A0ABX4QQ00</accession>
<gene>
    <name evidence="1" type="ORF">ATI14_5753</name>
</gene>
<name>A0ABX4QQ00_PSETO</name>
<dbReference type="EMBL" id="PHHD01000001">
    <property type="protein sequence ID" value="PKA78627.1"/>
    <property type="molecule type" value="Genomic_DNA"/>
</dbReference>
<proteinExistence type="predicted"/>
<evidence type="ECO:0000313" key="1">
    <source>
        <dbReference type="EMBL" id="PKA78627.1"/>
    </source>
</evidence>
<reference evidence="1 2" key="1">
    <citation type="submission" date="2017-11" db="EMBL/GenBank/DDBJ databases">
        <title>Genome sequencing of a diverse group of Pseudomonas species.</title>
        <authorList>
            <person name="Loper J."/>
        </authorList>
    </citation>
    <scope>NUCLEOTIDE SEQUENCE [LARGE SCALE GENOMIC DNA]</scope>
    <source>
        <strain evidence="1 2">NCPPB 2192</strain>
    </source>
</reference>